<dbReference type="EMBL" id="PDLN01000006">
    <property type="protein sequence ID" value="RDW82992.1"/>
    <property type="molecule type" value="Genomic_DNA"/>
</dbReference>
<dbReference type="InterPro" id="IPR029033">
    <property type="entry name" value="His_PPase_superfam"/>
</dbReference>
<accession>A0A3D8S9G4</accession>
<dbReference type="OrthoDB" id="10372559at2759"/>
<dbReference type="SUPFAM" id="SSF53254">
    <property type="entry name" value="Phosphoglycerate mutase-like"/>
    <property type="match status" value="1"/>
</dbReference>
<reference evidence="1 2" key="1">
    <citation type="journal article" date="2018" name="IMA Fungus">
        <title>IMA Genome-F 9: Draft genome sequence of Annulohypoxylon stygium, Aspergillus mulundensis, Berkeleyomyces basicola (syn. Thielaviopsis basicola), Ceratocystis smalleyi, two Cercospora beticola strains, Coleophoma cylindrospora, Fusarium fracticaudum, Phialophora cf. hyalina, and Morchella septimelata.</title>
        <authorList>
            <person name="Wingfield B.D."/>
            <person name="Bills G.F."/>
            <person name="Dong Y."/>
            <person name="Huang W."/>
            <person name="Nel W.J."/>
            <person name="Swalarsk-Parry B.S."/>
            <person name="Vaghefi N."/>
            <person name="Wilken P.M."/>
            <person name="An Z."/>
            <person name="de Beer Z.W."/>
            <person name="De Vos L."/>
            <person name="Chen L."/>
            <person name="Duong T.A."/>
            <person name="Gao Y."/>
            <person name="Hammerbacher A."/>
            <person name="Kikkert J.R."/>
            <person name="Li Y."/>
            <person name="Li H."/>
            <person name="Li K."/>
            <person name="Li Q."/>
            <person name="Liu X."/>
            <person name="Ma X."/>
            <person name="Naidoo K."/>
            <person name="Pethybridge S.J."/>
            <person name="Sun J."/>
            <person name="Steenkamp E.T."/>
            <person name="van der Nest M.A."/>
            <person name="van Wyk S."/>
            <person name="Wingfield M.J."/>
            <person name="Xiong C."/>
            <person name="Yue Q."/>
            <person name="Zhang X."/>
        </authorList>
    </citation>
    <scope>NUCLEOTIDE SEQUENCE [LARGE SCALE GENOMIC DNA]</scope>
    <source>
        <strain evidence="1 2">BP5796</strain>
    </source>
</reference>
<organism evidence="1 2">
    <name type="scientific">Coleophoma crateriformis</name>
    <dbReference type="NCBI Taxonomy" id="565419"/>
    <lineage>
        <taxon>Eukaryota</taxon>
        <taxon>Fungi</taxon>
        <taxon>Dikarya</taxon>
        <taxon>Ascomycota</taxon>
        <taxon>Pezizomycotina</taxon>
        <taxon>Leotiomycetes</taxon>
        <taxon>Helotiales</taxon>
        <taxon>Dermateaceae</taxon>
        <taxon>Coleophoma</taxon>
    </lineage>
</organism>
<evidence type="ECO:0008006" key="3">
    <source>
        <dbReference type="Google" id="ProtNLM"/>
    </source>
</evidence>
<gene>
    <name evidence="1" type="ORF">BP5796_04483</name>
</gene>
<protein>
    <recommendedName>
        <fullName evidence="3">Phosphoglycerate mutase-like protein</fullName>
    </recommendedName>
</protein>
<evidence type="ECO:0000313" key="1">
    <source>
        <dbReference type="EMBL" id="RDW82992.1"/>
    </source>
</evidence>
<proteinExistence type="predicted"/>
<comment type="caution">
    <text evidence="1">The sequence shown here is derived from an EMBL/GenBank/DDBJ whole genome shotgun (WGS) entry which is preliminary data.</text>
</comment>
<evidence type="ECO:0000313" key="2">
    <source>
        <dbReference type="Proteomes" id="UP000256328"/>
    </source>
</evidence>
<name>A0A3D8S9G4_9HELO</name>
<dbReference type="Proteomes" id="UP000256328">
    <property type="component" value="Unassembled WGS sequence"/>
</dbReference>
<dbReference type="AlphaFoldDB" id="A0A3D8S9G4"/>
<keyword evidence="2" id="KW-1185">Reference proteome</keyword>
<dbReference type="Gene3D" id="3.40.50.1240">
    <property type="entry name" value="Phosphoglycerate mutase-like"/>
    <property type="match status" value="1"/>
</dbReference>
<sequence length="114" mass="13007">MKERTYPPVIVHFMRHGSTRDATDKDEYGGKNISAIGKEDCRRFIDSFKHYNHITDILSSDVFRCISTSLECFDRLLQSKGKKNTGMKVQVLNPRQLDGTRQANCLKPNTGKSI</sequence>